<dbReference type="EMBL" id="GL984329">
    <property type="protein sequence ID" value="EGR27745.1"/>
    <property type="molecule type" value="Genomic_DNA"/>
</dbReference>
<dbReference type="eggNOG" id="ENOG502T2D2">
    <property type="taxonomic scope" value="Eukaryota"/>
</dbReference>
<keyword evidence="2" id="KW-0472">Membrane</keyword>
<evidence type="ECO:0000313" key="4">
    <source>
        <dbReference type="Proteomes" id="UP000008983"/>
    </source>
</evidence>
<evidence type="ECO:0008006" key="5">
    <source>
        <dbReference type="Google" id="ProtNLM"/>
    </source>
</evidence>
<dbReference type="GeneID" id="14903816"/>
<protein>
    <recommendedName>
        <fullName evidence="5">Transmembrane protein</fullName>
    </recommendedName>
</protein>
<dbReference type="OMA" id="TQMIIFV"/>
<evidence type="ECO:0000256" key="2">
    <source>
        <dbReference type="SAM" id="Phobius"/>
    </source>
</evidence>
<feature type="non-terminal residue" evidence="3">
    <location>
        <position position="1"/>
    </location>
</feature>
<keyword evidence="4" id="KW-1185">Reference proteome</keyword>
<dbReference type="OrthoDB" id="302220at2759"/>
<proteinExistence type="predicted"/>
<dbReference type="AlphaFoldDB" id="G0R474"/>
<feature type="non-terminal residue" evidence="3">
    <location>
        <position position="175"/>
    </location>
</feature>
<dbReference type="InParanoid" id="G0R474"/>
<evidence type="ECO:0000256" key="1">
    <source>
        <dbReference type="SAM" id="MobiDB-lite"/>
    </source>
</evidence>
<feature type="region of interest" description="Disordered" evidence="1">
    <location>
        <begin position="104"/>
        <end position="138"/>
    </location>
</feature>
<feature type="transmembrane region" description="Helical" evidence="2">
    <location>
        <begin position="157"/>
        <end position="174"/>
    </location>
</feature>
<sequence>TYGEKLLSILKKVTDKKQQQNLYSKITIMHIVACVNFGQQNINMAQTVIQQLQGESFDIKNYDDMFQSIDLNQFSNTNYQYELTEEEQSILKFIEQFDEAMKQHAKSSGNKNKKSSSSPLGDGDGDGDDDEDIPQLNNKDFEPKIGGFSFTDASQTVQLAYILGIFLAIFSIILL</sequence>
<evidence type="ECO:0000313" key="3">
    <source>
        <dbReference type="EMBL" id="EGR27745.1"/>
    </source>
</evidence>
<feature type="compositionally biased region" description="Acidic residues" evidence="1">
    <location>
        <begin position="123"/>
        <end position="133"/>
    </location>
</feature>
<name>G0R474_ICHMU</name>
<gene>
    <name evidence="3" type="ORF">IMG5_190400</name>
</gene>
<organism evidence="3 4">
    <name type="scientific">Ichthyophthirius multifiliis</name>
    <name type="common">White spot disease agent</name>
    <name type="synonym">Ich</name>
    <dbReference type="NCBI Taxonomy" id="5932"/>
    <lineage>
        <taxon>Eukaryota</taxon>
        <taxon>Sar</taxon>
        <taxon>Alveolata</taxon>
        <taxon>Ciliophora</taxon>
        <taxon>Intramacronucleata</taxon>
        <taxon>Oligohymenophorea</taxon>
        <taxon>Hymenostomatida</taxon>
        <taxon>Ophryoglenina</taxon>
        <taxon>Ichthyophthirius</taxon>
    </lineage>
</organism>
<dbReference type="RefSeq" id="XP_004025197.1">
    <property type="nucleotide sequence ID" value="XM_004025148.1"/>
</dbReference>
<reference evidence="3 4" key="1">
    <citation type="submission" date="2011-07" db="EMBL/GenBank/DDBJ databases">
        <authorList>
            <person name="Coyne R."/>
            <person name="Brami D."/>
            <person name="Johnson J."/>
            <person name="Hostetler J."/>
            <person name="Hannick L."/>
            <person name="Clark T."/>
            <person name="Cassidy-Hanley D."/>
            <person name="Inman J."/>
        </authorList>
    </citation>
    <scope>NUCLEOTIDE SEQUENCE [LARGE SCALE GENOMIC DNA]</scope>
    <source>
        <strain evidence="3 4">G5</strain>
    </source>
</reference>
<keyword evidence="2" id="KW-0812">Transmembrane</keyword>
<dbReference type="Proteomes" id="UP000008983">
    <property type="component" value="Unassembled WGS sequence"/>
</dbReference>
<keyword evidence="2" id="KW-1133">Transmembrane helix</keyword>
<accession>G0R474</accession>
<feature type="compositionally biased region" description="Low complexity" evidence="1">
    <location>
        <begin position="106"/>
        <end position="118"/>
    </location>
</feature>